<protein>
    <submittedName>
        <fullName evidence="1">XRE family transcriptional regulator</fullName>
    </submittedName>
</protein>
<dbReference type="EMBL" id="JABKKJ010000029">
    <property type="protein sequence ID" value="NPE26122.1"/>
    <property type="molecule type" value="Genomic_DNA"/>
</dbReference>
<evidence type="ECO:0000313" key="1">
    <source>
        <dbReference type="EMBL" id="NPE26122.1"/>
    </source>
</evidence>
<accession>A0ABX2B6V8</accession>
<dbReference type="RefSeq" id="WP_172345589.1">
    <property type="nucleotide sequence ID" value="NZ_CASYYZ010000062.1"/>
</dbReference>
<organism evidence="1 2">
    <name type="scientific">Xylanibacter caecicola</name>
    <dbReference type="NCBI Taxonomy" id="2736294"/>
    <lineage>
        <taxon>Bacteria</taxon>
        <taxon>Pseudomonadati</taxon>
        <taxon>Bacteroidota</taxon>
        <taxon>Bacteroidia</taxon>
        <taxon>Bacteroidales</taxon>
        <taxon>Prevotellaceae</taxon>
        <taxon>Xylanibacter</taxon>
    </lineage>
</organism>
<name>A0ABX2B6V8_9BACT</name>
<keyword evidence="2" id="KW-1185">Reference proteome</keyword>
<reference evidence="1 2" key="1">
    <citation type="submission" date="2020-05" db="EMBL/GenBank/DDBJ databases">
        <title>Distinct polysaccharide utilization as determinants for interspecies competition between intestinal Prevotella spp.</title>
        <authorList>
            <person name="Galvez E.J.C."/>
            <person name="Iljazovic A."/>
            <person name="Strowig T."/>
        </authorList>
    </citation>
    <scope>NUCLEOTIDE SEQUENCE [LARGE SCALE GENOMIC DNA]</scope>
    <source>
        <strain evidence="1 2">PCHR</strain>
    </source>
</reference>
<gene>
    <name evidence="1" type="ORF">HPS54_11485</name>
</gene>
<sequence length="72" mass="8762">MMHIGKRIETVLREKERTVAWFARKLYCNRQNVYDIFKRESIDTTLLQRISVILEHNFFRDLSDNIDTDDDK</sequence>
<evidence type="ECO:0000313" key="2">
    <source>
        <dbReference type="Proteomes" id="UP000820977"/>
    </source>
</evidence>
<proteinExistence type="predicted"/>
<comment type="caution">
    <text evidence="1">The sequence shown here is derived from an EMBL/GenBank/DDBJ whole genome shotgun (WGS) entry which is preliminary data.</text>
</comment>
<dbReference type="Proteomes" id="UP000820977">
    <property type="component" value="Unassembled WGS sequence"/>
</dbReference>
<dbReference type="InterPro" id="IPR010982">
    <property type="entry name" value="Lambda_DNA-bd_dom_sf"/>
</dbReference>
<dbReference type="SUPFAM" id="SSF47413">
    <property type="entry name" value="lambda repressor-like DNA-binding domains"/>
    <property type="match status" value="1"/>
</dbReference>